<comment type="caution">
    <text evidence="1">The sequence shown here is derived from an EMBL/GenBank/DDBJ whole genome shotgun (WGS) entry which is preliminary data.</text>
</comment>
<proteinExistence type="predicted"/>
<evidence type="ECO:0000313" key="2">
    <source>
        <dbReference type="Proteomes" id="UP001165960"/>
    </source>
</evidence>
<sequence>MNSNLFEETLDQINQLKIEAQLLVRAQKEANSVNRDIRELKAEYEKLLKCRDDLVSILDEENQYLDSSKCLLPRQVKPEQIQPLIAYQENLRKAEAPLFAHRFTGKSVFKVPGKDGLTGYRIETFSEGSFGNTYYLFFGADSAGNPKLMQHTIPPEIDIGNLVIKFLSKSVEIFVAEVEAELVKLGPKVHRIESAN</sequence>
<dbReference type="EMBL" id="QTSX02005103">
    <property type="protein sequence ID" value="KAJ9061053.1"/>
    <property type="molecule type" value="Genomic_DNA"/>
</dbReference>
<dbReference type="Proteomes" id="UP001165960">
    <property type="component" value="Unassembled WGS sequence"/>
</dbReference>
<name>A0ACC2SF79_9FUNG</name>
<reference evidence="1" key="1">
    <citation type="submission" date="2022-04" db="EMBL/GenBank/DDBJ databases">
        <title>Genome of the entomopathogenic fungus Entomophthora muscae.</title>
        <authorList>
            <person name="Elya C."/>
            <person name="Lovett B.R."/>
            <person name="Lee E."/>
            <person name="Macias A.M."/>
            <person name="Hajek A.E."/>
            <person name="De Bivort B.L."/>
            <person name="Kasson M.T."/>
            <person name="De Fine Licht H.H."/>
            <person name="Stajich J.E."/>
        </authorList>
    </citation>
    <scope>NUCLEOTIDE SEQUENCE</scope>
    <source>
        <strain evidence="1">Berkeley</strain>
    </source>
</reference>
<protein>
    <submittedName>
        <fullName evidence="1">Uncharacterized protein</fullName>
    </submittedName>
</protein>
<keyword evidence="2" id="KW-1185">Reference proteome</keyword>
<organism evidence="1 2">
    <name type="scientific">Entomophthora muscae</name>
    <dbReference type="NCBI Taxonomy" id="34485"/>
    <lineage>
        <taxon>Eukaryota</taxon>
        <taxon>Fungi</taxon>
        <taxon>Fungi incertae sedis</taxon>
        <taxon>Zoopagomycota</taxon>
        <taxon>Entomophthoromycotina</taxon>
        <taxon>Entomophthoromycetes</taxon>
        <taxon>Entomophthorales</taxon>
        <taxon>Entomophthoraceae</taxon>
        <taxon>Entomophthora</taxon>
    </lineage>
</organism>
<accession>A0ACC2SF79</accession>
<evidence type="ECO:0000313" key="1">
    <source>
        <dbReference type="EMBL" id="KAJ9061053.1"/>
    </source>
</evidence>
<gene>
    <name evidence="1" type="ORF">DSO57_1024494</name>
</gene>